<evidence type="ECO:0000313" key="2">
    <source>
        <dbReference type="EMBL" id="CAE2219731.1"/>
    </source>
</evidence>
<organism evidence="2">
    <name type="scientific">Prymnesium polylepis</name>
    <dbReference type="NCBI Taxonomy" id="72548"/>
    <lineage>
        <taxon>Eukaryota</taxon>
        <taxon>Haptista</taxon>
        <taxon>Haptophyta</taxon>
        <taxon>Prymnesiophyceae</taxon>
        <taxon>Prymnesiales</taxon>
        <taxon>Prymnesiaceae</taxon>
        <taxon>Prymnesium</taxon>
    </lineage>
</organism>
<accession>A0A6V4Q3I1</accession>
<gene>
    <name evidence="2" type="ORF">CPOL0286_LOCUS8627</name>
</gene>
<evidence type="ECO:0000256" key="1">
    <source>
        <dbReference type="SAM" id="MobiDB-lite"/>
    </source>
</evidence>
<dbReference type="AlphaFoldDB" id="A0A6V4Q3I1"/>
<sequence>MEKRKPPPPPPTKRTSAPAAPPKLQVVLVAAEPTPEPAFPTAEVIPTAEDAAAAKVEAEVAATKQINFKHMTTSQLRKALKLLSIEITEPGSGDPLARGQLEALYTEHCSEEAVARREAAAQPKVKPSRTEWRLALPEALEEETVSDPLRALLEWFASVGGADGPHSLSTLSFGALGKDRSDRIYREAQALGLATLTVGVHDGTAIQALGSGVAAKRDLTPAEGAEQAPLFALLGWLAAPRGGTLDVDELLEALKRRPAAELPAPYAQLVEPAQTLQHMVAGFGSCHPTMPPPAVGAEQMAAVEAAFARRASITASIS</sequence>
<protein>
    <submittedName>
        <fullName evidence="2">Uncharacterized protein</fullName>
    </submittedName>
</protein>
<feature type="region of interest" description="Disordered" evidence="1">
    <location>
        <begin position="1"/>
        <end position="21"/>
    </location>
</feature>
<name>A0A6V4Q3I1_9EUKA</name>
<dbReference type="EMBL" id="HBKO01018954">
    <property type="protein sequence ID" value="CAE2219731.1"/>
    <property type="molecule type" value="Transcribed_RNA"/>
</dbReference>
<proteinExistence type="predicted"/>
<reference evidence="2" key="1">
    <citation type="submission" date="2021-01" db="EMBL/GenBank/DDBJ databases">
        <authorList>
            <person name="Corre E."/>
            <person name="Pelletier E."/>
            <person name="Niang G."/>
            <person name="Scheremetjew M."/>
            <person name="Finn R."/>
            <person name="Kale V."/>
            <person name="Holt S."/>
            <person name="Cochrane G."/>
            <person name="Meng A."/>
            <person name="Brown T."/>
            <person name="Cohen L."/>
        </authorList>
    </citation>
    <scope>NUCLEOTIDE SEQUENCE</scope>
    <source>
        <strain evidence="2">UIO037</strain>
    </source>
</reference>